<organism evidence="2">
    <name type="scientific">marine metagenome</name>
    <dbReference type="NCBI Taxonomy" id="408172"/>
    <lineage>
        <taxon>unclassified sequences</taxon>
        <taxon>metagenomes</taxon>
        <taxon>ecological metagenomes</taxon>
    </lineage>
</organism>
<evidence type="ECO:0008006" key="3">
    <source>
        <dbReference type="Google" id="ProtNLM"/>
    </source>
</evidence>
<reference evidence="2" key="1">
    <citation type="submission" date="2018-05" db="EMBL/GenBank/DDBJ databases">
        <authorList>
            <person name="Lanie J.A."/>
            <person name="Ng W.-L."/>
            <person name="Kazmierczak K.M."/>
            <person name="Andrzejewski T.M."/>
            <person name="Davidsen T.M."/>
            <person name="Wayne K.J."/>
            <person name="Tettelin H."/>
            <person name="Glass J.I."/>
            <person name="Rusch D."/>
            <person name="Podicherti R."/>
            <person name="Tsui H.-C.T."/>
            <person name="Winkler M.E."/>
        </authorList>
    </citation>
    <scope>NUCLEOTIDE SEQUENCE</scope>
</reference>
<proteinExistence type="predicted"/>
<feature type="transmembrane region" description="Helical" evidence="1">
    <location>
        <begin position="51"/>
        <end position="69"/>
    </location>
</feature>
<keyword evidence="1" id="KW-1133">Transmembrane helix</keyword>
<protein>
    <recommendedName>
        <fullName evidence="3">DUF5671 domain-containing protein</fullName>
    </recommendedName>
</protein>
<keyword evidence="1" id="KW-0812">Transmembrane</keyword>
<dbReference type="EMBL" id="UINC01010993">
    <property type="protein sequence ID" value="SVA48687.1"/>
    <property type="molecule type" value="Genomic_DNA"/>
</dbReference>
<sequence>MNKKDEQKKSYRILSYIFLVCGTINFILLFFNGDGFIESFGIIDDIGFSLQWMRLVFSVICLPLGIILYKNSGK</sequence>
<evidence type="ECO:0000256" key="1">
    <source>
        <dbReference type="SAM" id="Phobius"/>
    </source>
</evidence>
<keyword evidence="1" id="KW-0472">Membrane</keyword>
<name>A0A381W9R2_9ZZZZ</name>
<dbReference type="AlphaFoldDB" id="A0A381W9R2"/>
<accession>A0A381W9R2</accession>
<gene>
    <name evidence="2" type="ORF">METZ01_LOCUS101541</name>
</gene>
<evidence type="ECO:0000313" key="2">
    <source>
        <dbReference type="EMBL" id="SVA48687.1"/>
    </source>
</evidence>
<feature type="transmembrane region" description="Helical" evidence="1">
    <location>
        <begin position="12"/>
        <end position="31"/>
    </location>
</feature>